<reference evidence="8" key="1">
    <citation type="submission" date="2015-12" db="EMBL/GenBank/DDBJ databases">
        <title>Complete genome sequence of Pandoraea norimbergensis DSM 11628.</title>
        <authorList>
            <person name="Ee R."/>
            <person name="Lim Y.-L."/>
            <person name="Yong D."/>
            <person name="Yin W.-F."/>
            <person name="Chan K.-G."/>
        </authorList>
    </citation>
    <scope>NUCLEOTIDE SEQUENCE [LARGE SCALE GENOMIC DNA]</scope>
    <source>
        <strain evidence="8">DSM 11628</strain>
    </source>
</reference>
<sequence length="408" mass="43609">MQFRFKLMAGAVAFAISATTASLAIAADPIKLGVSGPFTGGSSSMGVSMRDGVRLAAAEINKSGGVLGRQIVLVERDDEAKNERGVQIAQELINKEKVVATVGYINTGVALASQRFYQDAKIPVFNNVATGTVITDQFKAPQYPDNYVFRNAAKDSIQAPMIVEEAITRRGFKKPAILADSTNYGQLGREDLEKALSTKGIKPVAVEKFNIKDVDMTAQLLKAKQAGADVILTYGIGPELAQIANGMAKLGWKLPIIGSWTLAMANYIDNSGANGEGARMPQTFIQEPNTPKRKAFIDAYLAMFKPKNNRIDSAVSAAQGYDSVYLLAAAIKQAGGTDGPKVRAALEDLKAPVEGVVTTYDRPFSHDDHDAITANIPVFGEVKGGRVVYAYDTDLKAGSKVREKVAGK</sequence>
<dbReference type="Gene3D" id="3.40.50.2300">
    <property type="match status" value="2"/>
</dbReference>
<accession>A0ABN4JLN7</accession>
<dbReference type="PANTHER" id="PTHR30483:SF6">
    <property type="entry name" value="PERIPLASMIC BINDING PROTEIN OF ABC TRANSPORTER FOR NATURAL AMINO ACIDS"/>
    <property type="match status" value="1"/>
</dbReference>
<dbReference type="PRINTS" id="PR00337">
    <property type="entry name" value="LEUILEVALBP"/>
</dbReference>
<dbReference type="Proteomes" id="UP000060277">
    <property type="component" value="Chromosome"/>
</dbReference>
<dbReference type="PANTHER" id="PTHR30483">
    <property type="entry name" value="LEUCINE-SPECIFIC-BINDING PROTEIN"/>
    <property type="match status" value="1"/>
</dbReference>
<evidence type="ECO:0000256" key="2">
    <source>
        <dbReference type="ARBA" id="ARBA00022448"/>
    </source>
</evidence>
<dbReference type="CDD" id="cd06335">
    <property type="entry name" value="PBP1_ABC_ligand_binding-like"/>
    <property type="match status" value="1"/>
</dbReference>
<dbReference type="RefSeq" id="WP_058378855.1">
    <property type="nucleotide sequence ID" value="NZ_CP013480.3"/>
</dbReference>
<dbReference type="InterPro" id="IPR028082">
    <property type="entry name" value="Peripla_BP_I"/>
</dbReference>
<comment type="similarity">
    <text evidence="1">Belongs to the leucine-binding protein family.</text>
</comment>
<keyword evidence="3 5" id="KW-0732">Signal</keyword>
<evidence type="ECO:0000256" key="5">
    <source>
        <dbReference type="SAM" id="SignalP"/>
    </source>
</evidence>
<dbReference type="InterPro" id="IPR051010">
    <property type="entry name" value="BCAA_transport"/>
</dbReference>
<dbReference type="EMBL" id="CP013480">
    <property type="protein sequence ID" value="ALS61945.1"/>
    <property type="molecule type" value="Genomic_DNA"/>
</dbReference>
<keyword evidence="8" id="KW-1185">Reference proteome</keyword>
<dbReference type="SUPFAM" id="SSF53822">
    <property type="entry name" value="Periplasmic binding protein-like I"/>
    <property type="match status" value="1"/>
</dbReference>
<evidence type="ECO:0000313" key="8">
    <source>
        <dbReference type="Proteomes" id="UP000060277"/>
    </source>
</evidence>
<organism evidence="7 8">
    <name type="scientific">Pandoraea norimbergensis</name>
    <dbReference type="NCBI Taxonomy" id="93219"/>
    <lineage>
        <taxon>Bacteria</taxon>
        <taxon>Pseudomonadati</taxon>
        <taxon>Pseudomonadota</taxon>
        <taxon>Betaproteobacteria</taxon>
        <taxon>Burkholderiales</taxon>
        <taxon>Burkholderiaceae</taxon>
        <taxon>Pandoraea</taxon>
    </lineage>
</organism>
<evidence type="ECO:0000313" key="7">
    <source>
        <dbReference type="EMBL" id="ALS61945.1"/>
    </source>
</evidence>
<evidence type="ECO:0000256" key="3">
    <source>
        <dbReference type="ARBA" id="ARBA00022729"/>
    </source>
</evidence>
<feature type="signal peptide" evidence="5">
    <location>
        <begin position="1"/>
        <end position="26"/>
    </location>
</feature>
<dbReference type="InterPro" id="IPR000709">
    <property type="entry name" value="Leu_Ile_Val-bd"/>
</dbReference>
<feature type="domain" description="Leucine-binding protein" evidence="6">
    <location>
        <begin position="29"/>
        <end position="372"/>
    </location>
</feature>
<dbReference type="Pfam" id="PF13458">
    <property type="entry name" value="Peripla_BP_6"/>
    <property type="match status" value="1"/>
</dbReference>
<evidence type="ECO:0000256" key="1">
    <source>
        <dbReference type="ARBA" id="ARBA00010062"/>
    </source>
</evidence>
<evidence type="ECO:0000256" key="4">
    <source>
        <dbReference type="ARBA" id="ARBA00022970"/>
    </source>
</evidence>
<keyword evidence="2" id="KW-0813">Transport</keyword>
<evidence type="ECO:0000259" key="6">
    <source>
        <dbReference type="Pfam" id="PF13458"/>
    </source>
</evidence>
<dbReference type="InterPro" id="IPR028081">
    <property type="entry name" value="Leu-bd"/>
</dbReference>
<name>A0ABN4JLN7_9BURK</name>
<keyword evidence="4" id="KW-0029">Amino-acid transport</keyword>
<feature type="chain" id="PRO_5045825473" evidence="5">
    <location>
        <begin position="27"/>
        <end position="408"/>
    </location>
</feature>
<protein>
    <submittedName>
        <fullName evidence="7">Amino acid ABC transporter substrate-binding protein</fullName>
    </submittedName>
</protein>
<proteinExistence type="inferred from homology"/>
<gene>
    <name evidence="7" type="ORF">AT302_21355</name>
</gene>